<dbReference type="CDD" id="cd21939">
    <property type="entry name" value="ZIP_TSC22D2"/>
    <property type="match status" value="1"/>
</dbReference>
<protein>
    <submittedName>
        <fullName evidence="4">T22D2 protein</fullName>
    </submittedName>
</protein>
<keyword evidence="2" id="KW-0175">Coiled coil</keyword>
<dbReference type="InterPro" id="IPR053049">
    <property type="entry name" value="TSC22_domain_protein_2"/>
</dbReference>
<dbReference type="Proteomes" id="UP000572057">
    <property type="component" value="Unassembled WGS sequence"/>
</dbReference>
<evidence type="ECO:0000313" key="4">
    <source>
        <dbReference type="EMBL" id="NXO39972.1"/>
    </source>
</evidence>
<gene>
    <name evidence="4" type="primary">Tsc22d2</name>
    <name evidence="4" type="ORF">LOCOCH_R13614</name>
</gene>
<feature type="compositionally biased region" description="Polar residues" evidence="3">
    <location>
        <begin position="69"/>
        <end position="86"/>
    </location>
</feature>
<feature type="compositionally biased region" description="Low complexity" evidence="3">
    <location>
        <begin position="272"/>
        <end position="285"/>
    </location>
</feature>
<feature type="coiled-coil region" evidence="2">
    <location>
        <begin position="680"/>
        <end position="714"/>
    </location>
</feature>
<dbReference type="InterPro" id="IPR047862">
    <property type="entry name" value="TSC22/BUN_CS"/>
</dbReference>
<evidence type="ECO:0000256" key="1">
    <source>
        <dbReference type="ARBA" id="ARBA00007908"/>
    </source>
</evidence>
<feature type="region of interest" description="Disordered" evidence="3">
    <location>
        <begin position="715"/>
        <end position="746"/>
    </location>
</feature>
<feature type="region of interest" description="Disordered" evidence="3">
    <location>
        <begin position="272"/>
        <end position="302"/>
    </location>
</feature>
<accession>A0A7L1RS55</accession>
<dbReference type="InterPro" id="IPR000580">
    <property type="entry name" value="TSC22/Bun"/>
</dbReference>
<dbReference type="Gene3D" id="1.20.5.490">
    <property type="entry name" value="Single helix bin"/>
    <property type="match status" value="1"/>
</dbReference>
<feature type="non-terminal residue" evidence="4">
    <location>
        <position position="746"/>
    </location>
</feature>
<evidence type="ECO:0000256" key="3">
    <source>
        <dbReference type="SAM" id="MobiDB-lite"/>
    </source>
</evidence>
<dbReference type="OrthoDB" id="8961796at2759"/>
<organism evidence="4 5">
    <name type="scientific">Helopsaltes ochotensis</name>
    <name type="common">Middendorff's grasshopper-warbler</name>
    <dbReference type="NCBI Taxonomy" id="3150915"/>
    <lineage>
        <taxon>Eukaryota</taxon>
        <taxon>Metazoa</taxon>
        <taxon>Chordata</taxon>
        <taxon>Craniata</taxon>
        <taxon>Vertebrata</taxon>
        <taxon>Euteleostomi</taxon>
        <taxon>Archelosauria</taxon>
        <taxon>Archosauria</taxon>
        <taxon>Dinosauria</taxon>
        <taxon>Saurischia</taxon>
        <taxon>Theropoda</taxon>
        <taxon>Coelurosauria</taxon>
        <taxon>Aves</taxon>
        <taxon>Neognathae</taxon>
        <taxon>Neoaves</taxon>
        <taxon>Telluraves</taxon>
        <taxon>Australaves</taxon>
        <taxon>Passeriformes</taxon>
        <taxon>Sylvioidea</taxon>
        <taxon>Locustellidae</taxon>
        <taxon>Helopsaltes</taxon>
    </lineage>
</organism>
<reference evidence="5" key="1">
    <citation type="submission" date="2019-09" db="EMBL/GenBank/DDBJ databases">
        <title>Bird 10,000 Genomes (B10K) Project - Family phase.</title>
        <authorList>
            <person name="Zhang G."/>
        </authorList>
    </citation>
    <scope>NUCLEOTIDE SEQUENCE [LARGE SCALE GENOMIC DNA]</scope>
</reference>
<feature type="compositionally biased region" description="Low complexity" evidence="3">
    <location>
        <begin position="715"/>
        <end position="737"/>
    </location>
</feature>
<dbReference type="AlphaFoldDB" id="A0A7L1RS55"/>
<dbReference type="PANTHER" id="PTHR46894">
    <property type="entry name" value="TSC22 DOMAIN FAMILY PROTEIN 2"/>
    <property type="match status" value="1"/>
</dbReference>
<dbReference type="SUPFAM" id="SSF58026">
    <property type="entry name" value="Delta-sleep-inducing peptide immunoreactive peptide"/>
    <property type="match status" value="1"/>
</dbReference>
<dbReference type="PROSITE" id="PS01289">
    <property type="entry name" value="TSC22"/>
    <property type="match status" value="1"/>
</dbReference>
<proteinExistence type="inferred from homology"/>
<name>A0A7L1RS55_9PASS</name>
<feature type="non-terminal residue" evidence="4">
    <location>
        <position position="1"/>
    </location>
</feature>
<keyword evidence="5" id="KW-1185">Reference proteome</keyword>
<feature type="region of interest" description="Disordered" evidence="3">
    <location>
        <begin position="19"/>
        <end position="86"/>
    </location>
</feature>
<evidence type="ECO:0000313" key="5">
    <source>
        <dbReference type="Proteomes" id="UP000572057"/>
    </source>
</evidence>
<dbReference type="PANTHER" id="PTHR46894:SF1">
    <property type="entry name" value="TSC22 DOMAIN FAMILY PROTEIN 2"/>
    <property type="match status" value="1"/>
</dbReference>
<dbReference type="Pfam" id="PF01166">
    <property type="entry name" value="TSC22"/>
    <property type="match status" value="1"/>
</dbReference>
<comment type="caution">
    <text evidence="4">The sequence shown here is derived from an EMBL/GenBank/DDBJ whole genome shotgun (WGS) entry which is preliminary data.</text>
</comment>
<evidence type="ECO:0000256" key="2">
    <source>
        <dbReference type="SAM" id="Coils"/>
    </source>
</evidence>
<dbReference type="EMBL" id="VXBM01000511">
    <property type="protein sequence ID" value="NXO39972.1"/>
    <property type="molecule type" value="Genomic_DNA"/>
</dbReference>
<feature type="compositionally biased region" description="Acidic residues" evidence="3">
    <location>
        <begin position="28"/>
        <end position="37"/>
    </location>
</feature>
<dbReference type="GO" id="GO:0006357">
    <property type="term" value="P:regulation of transcription by RNA polymerase II"/>
    <property type="evidence" value="ECO:0007669"/>
    <property type="project" value="InterPro"/>
</dbReference>
<comment type="similarity">
    <text evidence="1">Belongs to the TSC-22/Dip/Bun family.</text>
</comment>
<dbReference type="FunFam" id="1.20.5.490:FF:000002">
    <property type="entry name" value="TSC22 domain family, member 1"/>
    <property type="match status" value="1"/>
</dbReference>
<feature type="region of interest" description="Disordered" evidence="3">
    <location>
        <begin position="129"/>
        <end position="148"/>
    </location>
</feature>
<sequence>MSKMPAKKKSCFQITSVTTAQVASSITEDTESLDDPDESRTEDVSSEIFDVSRATDYGPEDVCERSSSEETLNNVGEAETPSSVSPNLLLDGQLAVAAAGVAAGPNGGAVPKSSAVPLPTVAPGTALGGGSSAQAALPSTGPSAPGAMSQTAAAACSSRFRVIKLDHGTGEPYRRGRWTCMEYYDRDSDGGGVLGRTGDCIRHSSTFEQAAQERDSGLGATGGSVVISAVPASAHGPDSIADSSLAAVSQLLQTEKMNQSSLQQPNFVIGQQQQPQQPVGGAVPQSTAQPVFSGASGASQQMIVPQQPQVNPQGVSQAGPNGKGMAPPNVTVGQSSIPVAQQQVQQTNLPVTQPQQFAYSQSQIPPVHLLPTQPPGQAEYMQHMTIMQSQGAIQQATTSSAPSTVASSLPVGQVTGQNPSAAGAPVLGVPAQPSEAVGQGSGLLQSGQAQASQPAIPQPGGVVQPGLGHTGVVQQKSVTQHPMGASSQVSGVPGAPHAVVPGVQSVPAVVPGTSVPSVSTTASVTMPNVPVTLVQSQLTSHPSVSRSAGAVQPQHVGHSMMQGAPNAPASLPQANLGQFQTQAQSLIGQIDDTRRKSEPLPQPPLSLIAENKPLVKPPIPDTLANPLQLPASTPMNSLASSVFGISIPVDGDEDSASGASVVAIDNKIEQAMDLVKSHLMYAVREEVEVLKEQIKELVERNSLLERENALLKSLSNNDQLSQLSSQPAAPSSTSQAQPPQPNVSSA</sequence>